<dbReference type="Pfam" id="PF01490">
    <property type="entry name" value="Aa_trans"/>
    <property type="match status" value="2"/>
</dbReference>
<dbReference type="EnsemblProtists" id="PYU1_T009942">
    <property type="protein sequence ID" value="PYU1_T009942"/>
    <property type="gene ID" value="PYU1_G009924"/>
</dbReference>
<evidence type="ECO:0000256" key="2">
    <source>
        <dbReference type="ARBA" id="ARBA00022692"/>
    </source>
</evidence>
<feature type="transmembrane region" description="Helical" evidence="6">
    <location>
        <begin position="481"/>
        <end position="498"/>
    </location>
</feature>
<feature type="domain" description="Amino acid transporter transmembrane" evidence="7">
    <location>
        <begin position="56"/>
        <end position="253"/>
    </location>
</feature>
<dbReference type="PANTHER" id="PTHR22950">
    <property type="entry name" value="AMINO ACID TRANSPORTER"/>
    <property type="match status" value="1"/>
</dbReference>
<feature type="transmembrane region" description="Helical" evidence="6">
    <location>
        <begin position="504"/>
        <end position="529"/>
    </location>
</feature>
<keyword evidence="9" id="KW-1185">Reference proteome</keyword>
<feature type="transmembrane region" description="Helical" evidence="6">
    <location>
        <begin position="82"/>
        <end position="103"/>
    </location>
</feature>
<keyword evidence="4 6" id="KW-0472">Membrane</keyword>
<protein>
    <recommendedName>
        <fullName evidence="7">Amino acid transporter transmembrane domain-containing protein</fullName>
    </recommendedName>
</protein>
<name>K3WY93_GLOUD</name>
<dbReference type="PANTHER" id="PTHR22950:SF652">
    <property type="entry name" value="TRANSMEMBRANE AMINO ACID TRANSPORTER FAMILY PROTEIN"/>
    <property type="match status" value="1"/>
</dbReference>
<dbReference type="EMBL" id="GL376624">
    <property type="status" value="NOT_ANNOTATED_CDS"/>
    <property type="molecule type" value="Genomic_DNA"/>
</dbReference>
<feature type="transmembrane region" description="Helical" evidence="6">
    <location>
        <begin position="225"/>
        <end position="243"/>
    </location>
</feature>
<evidence type="ECO:0000256" key="3">
    <source>
        <dbReference type="ARBA" id="ARBA00022989"/>
    </source>
</evidence>
<evidence type="ECO:0000256" key="1">
    <source>
        <dbReference type="ARBA" id="ARBA00004141"/>
    </source>
</evidence>
<dbReference type="eggNOG" id="KOG1305">
    <property type="taxonomic scope" value="Eukaryota"/>
</dbReference>
<feature type="transmembrane region" description="Helical" evidence="6">
    <location>
        <begin position="140"/>
        <end position="164"/>
    </location>
</feature>
<reference evidence="9" key="2">
    <citation type="submission" date="2010-04" db="EMBL/GenBank/DDBJ databases">
        <authorList>
            <person name="Buell R."/>
            <person name="Hamilton J."/>
            <person name="Hostetler J."/>
        </authorList>
    </citation>
    <scope>NUCLEOTIDE SEQUENCE [LARGE SCALE GENOMIC DNA]</scope>
    <source>
        <strain evidence="9">DAOM:BR144</strain>
    </source>
</reference>
<feature type="transmembrane region" description="Helical" evidence="6">
    <location>
        <begin position="541"/>
        <end position="563"/>
    </location>
</feature>
<keyword evidence="3 6" id="KW-1133">Transmembrane helix</keyword>
<evidence type="ECO:0000313" key="8">
    <source>
        <dbReference type="EnsemblProtists" id="PYU1_T009942"/>
    </source>
</evidence>
<reference evidence="8" key="3">
    <citation type="submission" date="2015-02" db="UniProtKB">
        <authorList>
            <consortium name="EnsemblProtists"/>
        </authorList>
    </citation>
    <scope>IDENTIFICATION</scope>
    <source>
        <strain evidence="8">DAOM BR144</strain>
    </source>
</reference>
<accession>K3WY93</accession>
<feature type="domain" description="Amino acid transporter transmembrane" evidence="7">
    <location>
        <begin position="328"/>
        <end position="560"/>
    </location>
</feature>
<feature type="transmembrane region" description="Helical" evidence="6">
    <location>
        <begin position="421"/>
        <end position="438"/>
    </location>
</feature>
<dbReference type="STRING" id="431595.K3WY93"/>
<dbReference type="GO" id="GO:0016020">
    <property type="term" value="C:membrane"/>
    <property type="evidence" value="ECO:0007669"/>
    <property type="project" value="UniProtKB-SubCell"/>
</dbReference>
<evidence type="ECO:0000313" key="9">
    <source>
        <dbReference type="Proteomes" id="UP000019132"/>
    </source>
</evidence>
<sequence>MLSTMTPDLRASSPIPTLGSYVQTLSHVQHHHLSSTFTRTQVHEPKQRVSLSDFHVFMGLLMSVVGAGMLSVPYTFVIVPTAQAVIGIVVVGISMGATANALLHAHVQVASEEELRMRHVGAGKRVASFQSLAAKAGGNVFGYIVSAVTALGIFGGCVGCIRIVRDMTPFMVVLMYSLINNGSVDIHTAIPASDQKAAEQILLWGLFAVVVFPLCLLKNLSALKITNYLGFLFSIYLVIVITYRSTQSVQQHDPEDVHNDTIALNATTTANAFVVPPRGSVREAPPAIGFVHSTASFTRRRLRSEHDTAQDPLEAPAMEREAPSPSASHGSLFSRFAQSVSIYNFAFMMHLNLLPIFIQLRGSFDRPMTETRMRMTKGIIVVTLFCIALYLVFGLCGAKLYGESINGNVLLNLENDSAMKIPLVAVYLTVIVTFPLLFHPMRSVVEELLQQRNQVDTITNARSTTATTAVALPSRFPKQRVVLTTALLGAALLVATHVPRIEIVFALVGATTCTTICFVFPVVIFTRVYPWQKNARGRAQVAALWLIVAFEVVMGGAAVIFVLTSR</sequence>
<evidence type="ECO:0000256" key="4">
    <source>
        <dbReference type="ARBA" id="ARBA00023136"/>
    </source>
</evidence>
<dbReference type="Proteomes" id="UP000019132">
    <property type="component" value="Unassembled WGS sequence"/>
</dbReference>
<feature type="transmembrane region" description="Helical" evidence="6">
    <location>
        <begin position="56"/>
        <end position="76"/>
    </location>
</feature>
<evidence type="ECO:0000256" key="6">
    <source>
        <dbReference type="SAM" id="Phobius"/>
    </source>
</evidence>
<organism evidence="8 9">
    <name type="scientific">Globisporangium ultimum (strain ATCC 200006 / CBS 805.95 / DAOM BR144)</name>
    <name type="common">Pythium ultimum</name>
    <dbReference type="NCBI Taxonomy" id="431595"/>
    <lineage>
        <taxon>Eukaryota</taxon>
        <taxon>Sar</taxon>
        <taxon>Stramenopiles</taxon>
        <taxon>Oomycota</taxon>
        <taxon>Peronosporomycetes</taxon>
        <taxon>Pythiales</taxon>
        <taxon>Pythiaceae</taxon>
        <taxon>Globisporangium</taxon>
    </lineage>
</organism>
<dbReference type="AlphaFoldDB" id="K3WY93"/>
<comment type="subcellular location">
    <subcellularLocation>
        <location evidence="1">Membrane</location>
        <topology evidence="1">Multi-pass membrane protein</topology>
    </subcellularLocation>
</comment>
<dbReference type="VEuPathDB" id="FungiDB:PYU1_G009924"/>
<evidence type="ECO:0000256" key="5">
    <source>
        <dbReference type="SAM" id="MobiDB-lite"/>
    </source>
</evidence>
<dbReference type="GO" id="GO:0015179">
    <property type="term" value="F:L-amino acid transmembrane transporter activity"/>
    <property type="evidence" value="ECO:0007669"/>
    <property type="project" value="TreeGrafter"/>
</dbReference>
<reference evidence="9" key="1">
    <citation type="journal article" date="2010" name="Genome Biol.">
        <title>Genome sequence of the necrotrophic plant pathogen Pythium ultimum reveals original pathogenicity mechanisms and effector repertoire.</title>
        <authorList>
            <person name="Levesque C.A."/>
            <person name="Brouwer H."/>
            <person name="Cano L."/>
            <person name="Hamilton J.P."/>
            <person name="Holt C."/>
            <person name="Huitema E."/>
            <person name="Raffaele S."/>
            <person name="Robideau G.P."/>
            <person name="Thines M."/>
            <person name="Win J."/>
            <person name="Zerillo M.M."/>
            <person name="Beakes G.W."/>
            <person name="Boore J.L."/>
            <person name="Busam D."/>
            <person name="Dumas B."/>
            <person name="Ferriera S."/>
            <person name="Fuerstenberg S.I."/>
            <person name="Gachon C.M."/>
            <person name="Gaulin E."/>
            <person name="Govers F."/>
            <person name="Grenville-Briggs L."/>
            <person name="Horner N."/>
            <person name="Hostetler J."/>
            <person name="Jiang R.H."/>
            <person name="Johnson J."/>
            <person name="Krajaejun T."/>
            <person name="Lin H."/>
            <person name="Meijer H.J."/>
            <person name="Moore B."/>
            <person name="Morris P."/>
            <person name="Phuntmart V."/>
            <person name="Puiu D."/>
            <person name="Shetty J."/>
            <person name="Stajich J.E."/>
            <person name="Tripathy S."/>
            <person name="Wawra S."/>
            <person name="van West P."/>
            <person name="Whitty B.R."/>
            <person name="Coutinho P.M."/>
            <person name="Henrissat B."/>
            <person name="Martin F."/>
            <person name="Thomas P.D."/>
            <person name="Tyler B.M."/>
            <person name="De Vries R.P."/>
            <person name="Kamoun S."/>
            <person name="Yandell M."/>
            <person name="Tisserat N."/>
            <person name="Buell C.R."/>
        </authorList>
    </citation>
    <scope>NUCLEOTIDE SEQUENCE</scope>
    <source>
        <strain evidence="9">DAOM:BR144</strain>
    </source>
</reference>
<dbReference type="HOGENOM" id="CLU_040258_0_0_1"/>
<feature type="transmembrane region" description="Helical" evidence="6">
    <location>
        <begin position="379"/>
        <end position="401"/>
    </location>
</feature>
<feature type="transmembrane region" description="Helical" evidence="6">
    <location>
        <begin position="340"/>
        <end position="358"/>
    </location>
</feature>
<feature type="region of interest" description="Disordered" evidence="5">
    <location>
        <begin position="307"/>
        <end position="326"/>
    </location>
</feature>
<dbReference type="InterPro" id="IPR013057">
    <property type="entry name" value="AA_transpt_TM"/>
</dbReference>
<evidence type="ECO:0000259" key="7">
    <source>
        <dbReference type="Pfam" id="PF01490"/>
    </source>
</evidence>
<dbReference type="InParanoid" id="K3WY93"/>
<keyword evidence="2 6" id="KW-0812">Transmembrane</keyword>
<feature type="transmembrane region" description="Helical" evidence="6">
    <location>
        <begin position="201"/>
        <end position="218"/>
    </location>
</feature>
<proteinExistence type="predicted"/>